<accession>D1W2H8</accession>
<dbReference type="Proteomes" id="UP000005283">
    <property type="component" value="Unassembled WGS sequence"/>
</dbReference>
<proteinExistence type="predicted"/>
<dbReference type="RefSeq" id="WP_004347393.1">
    <property type="nucleotide sequence ID" value="NZ_ADEG01000004.1"/>
</dbReference>
<comment type="caution">
    <text evidence="2">The sequence shown here is derived from an EMBL/GenBank/DDBJ whole genome shotgun (WGS) entry which is preliminary data.</text>
</comment>
<feature type="signal peptide" evidence="1">
    <location>
        <begin position="1"/>
        <end position="23"/>
    </location>
</feature>
<dbReference type="EMBL" id="ADEG01000004">
    <property type="protein sequence ID" value="EFA93255.1"/>
    <property type="molecule type" value="Genomic_DNA"/>
</dbReference>
<name>D1W2H8_9BACT</name>
<dbReference type="eggNOG" id="ENOG50346XB">
    <property type="taxonomic scope" value="Bacteria"/>
</dbReference>
<protein>
    <recommendedName>
        <fullName evidence="4">Lipocalin-like domain-containing protein</fullName>
    </recommendedName>
</protein>
<organism evidence="2 3">
    <name type="scientific">Hoylesella buccalis ATCC 35310</name>
    <dbReference type="NCBI Taxonomy" id="679190"/>
    <lineage>
        <taxon>Bacteria</taxon>
        <taxon>Pseudomonadati</taxon>
        <taxon>Bacteroidota</taxon>
        <taxon>Bacteroidia</taxon>
        <taxon>Bacteroidales</taxon>
        <taxon>Prevotellaceae</taxon>
        <taxon>Hoylesella</taxon>
    </lineage>
</organism>
<keyword evidence="3" id="KW-1185">Reference proteome</keyword>
<sequence>MNKILRISVMSFLMLCCNTFISAADVTLNFKDLSITKTDAGFTLTAQGYTLTATKEDGTTQPTQNAKLKDVRLYAKNKLTVAGNDFKQIVFNISKQGLRRWSNVTPSVGEMTADVAAKTLTWTNSTAVKEVTFTVGDDATLGTDTGKAGQFDFDAMVISTESGEVTPTPDPNPDPEIKTAADIAAFKALPAKTVAKLTLKDAQVLYKWTSNKGNTQIFIRDHSGALMLFNTGLDLETNDILNGEVVLLYDIYNNTPEGTKADGTNADKLTITKGQAATPKSITIDQAKDNMSDLVQIEGAEIKSEQSGQYTNYYAHVGDQKIQLYNGFHLDAYNDLSTLEGAKNKTVKGIVSMFRGNYQITIISIDTTTGIDNLNAESKTLNENAPMYNLAGQRVDKTYKGVVIQNGKKFINR</sequence>
<keyword evidence="1" id="KW-0732">Signal</keyword>
<evidence type="ECO:0000256" key="1">
    <source>
        <dbReference type="SAM" id="SignalP"/>
    </source>
</evidence>
<gene>
    <name evidence="2" type="ORF">HMPREF0650_1797</name>
</gene>
<evidence type="ECO:0008006" key="4">
    <source>
        <dbReference type="Google" id="ProtNLM"/>
    </source>
</evidence>
<evidence type="ECO:0000313" key="3">
    <source>
        <dbReference type="Proteomes" id="UP000005283"/>
    </source>
</evidence>
<reference evidence="2 3" key="1">
    <citation type="submission" date="2009-12" db="EMBL/GenBank/DDBJ databases">
        <title>Genome Sequence of Prevotella buccalis ATCC 35310.</title>
        <authorList>
            <person name="Durkin A.S."/>
            <person name="Madupu R."/>
            <person name="Torralba M."/>
            <person name="Methe B."/>
            <person name="Sutton G."/>
            <person name="Strausberg R.L."/>
            <person name="Nelson K.E."/>
        </authorList>
    </citation>
    <scope>NUCLEOTIDE SEQUENCE [LARGE SCALE GENOMIC DNA]</scope>
    <source>
        <strain evidence="2 3">ATCC 35310</strain>
    </source>
</reference>
<evidence type="ECO:0000313" key="2">
    <source>
        <dbReference type="EMBL" id="EFA93255.1"/>
    </source>
</evidence>
<dbReference type="AlphaFoldDB" id="D1W2H8"/>
<feature type="chain" id="PRO_5003027541" description="Lipocalin-like domain-containing protein" evidence="1">
    <location>
        <begin position="24"/>
        <end position="413"/>
    </location>
</feature>